<protein>
    <submittedName>
        <fullName evidence="3">Uncharacterized protein</fullName>
    </submittedName>
</protein>
<dbReference type="OrthoDB" id="10555404at2759"/>
<feature type="compositionally biased region" description="Basic and acidic residues" evidence="1">
    <location>
        <begin position="155"/>
        <end position="166"/>
    </location>
</feature>
<evidence type="ECO:0000313" key="4">
    <source>
        <dbReference type="Proteomes" id="UP000800082"/>
    </source>
</evidence>
<dbReference type="Proteomes" id="UP000800082">
    <property type="component" value="Unassembled WGS sequence"/>
</dbReference>
<feature type="chain" id="PRO_5025490520" evidence="2">
    <location>
        <begin position="19"/>
        <end position="166"/>
    </location>
</feature>
<sequence>MHSRLVAIVLSLALSIFAFPLPRTENGLRDTLSFSRRHVEPLIGLVEDKKAIRGTTQPIGIADTAISFAKRINRGGRGRRDAEPDNVSLDARVNRGGRGRRDAEAESSAEALSRRVNRGGRGRRDADAKVVLDTRVNRGGRGKRDAETAAEAESLGERNDRNDRGQ</sequence>
<reference evidence="3" key="1">
    <citation type="journal article" date="2020" name="Stud. Mycol.">
        <title>101 Dothideomycetes genomes: a test case for predicting lifestyles and emergence of pathogens.</title>
        <authorList>
            <person name="Haridas S."/>
            <person name="Albert R."/>
            <person name="Binder M."/>
            <person name="Bloem J."/>
            <person name="Labutti K."/>
            <person name="Salamov A."/>
            <person name="Andreopoulos B."/>
            <person name="Baker S."/>
            <person name="Barry K."/>
            <person name="Bills G."/>
            <person name="Bluhm B."/>
            <person name="Cannon C."/>
            <person name="Castanera R."/>
            <person name="Culley D."/>
            <person name="Daum C."/>
            <person name="Ezra D."/>
            <person name="Gonzalez J."/>
            <person name="Henrissat B."/>
            <person name="Kuo A."/>
            <person name="Liang C."/>
            <person name="Lipzen A."/>
            <person name="Lutzoni F."/>
            <person name="Magnuson J."/>
            <person name="Mondo S."/>
            <person name="Nolan M."/>
            <person name="Ohm R."/>
            <person name="Pangilinan J."/>
            <person name="Park H.-J."/>
            <person name="Ramirez L."/>
            <person name="Alfaro M."/>
            <person name="Sun H."/>
            <person name="Tritt A."/>
            <person name="Yoshinaga Y."/>
            <person name="Zwiers L.-H."/>
            <person name="Turgeon B."/>
            <person name="Goodwin S."/>
            <person name="Spatafora J."/>
            <person name="Crous P."/>
            <person name="Grigoriev I."/>
        </authorList>
    </citation>
    <scope>NUCLEOTIDE SEQUENCE</scope>
    <source>
        <strain evidence="3">CBS 183.55</strain>
    </source>
</reference>
<accession>A0A6A5R5W8</accession>
<evidence type="ECO:0000256" key="1">
    <source>
        <dbReference type="SAM" id="MobiDB-lite"/>
    </source>
</evidence>
<proteinExistence type="predicted"/>
<organism evidence="3 4">
    <name type="scientific">Didymella exigua CBS 183.55</name>
    <dbReference type="NCBI Taxonomy" id="1150837"/>
    <lineage>
        <taxon>Eukaryota</taxon>
        <taxon>Fungi</taxon>
        <taxon>Dikarya</taxon>
        <taxon>Ascomycota</taxon>
        <taxon>Pezizomycotina</taxon>
        <taxon>Dothideomycetes</taxon>
        <taxon>Pleosporomycetidae</taxon>
        <taxon>Pleosporales</taxon>
        <taxon>Pleosporineae</taxon>
        <taxon>Didymellaceae</taxon>
        <taxon>Didymella</taxon>
    </lineage>
</organism>
<evidence type="ECO:0000313" key="3">
    <source>
        <dbReference type="EMBL" id="KAF1922568.1"/>
    </source>
</evidence>
<dbReference type="EMBL" id="ML979022">
    <property type="protein sequence ID" value="KAF1922568.1"/>
    <property type="molecule type" value="Genomic_DNA"/>
</dbReference>
<name>A0A6A5R5W8_9PLEO</name>
<dbReference type="RefSeq" id="XP_033442821.1">
    <property type="nucleotide sequence ID" value="XM_033594503.1"/>
</dbReference>
<dbReference type="AlphaFoldDB" id="A0A6A5R5W8"/>
<gene>
    <name evidence="3" type="ORF">M421DRAFT_426806</name>
</gene>
<evidence type="ECO:0000256" key="2">
    <source>
        <dbReference type="SAM" id="SignalP"/>
    </source>
</evidence>
<keyword evidence="2" id="KW-0732">Signal</keyword>
<dbReference type="GeneID" id="54352171"/>
<feature type="signal peptide" evidence="2">
    <location>
        <begin position="1"/>
        <end position="18"/>
    </location>
</feature>
<feature type="region of interest" description="Disordered" evidence="1">
    <location>
        <begin position="73"/>
        <end position="166"/>
    </location>
</feature>
<feature type="compositionally biased region" description="Basic and acidic residues" evidence="1">
    <location>
        <begin position="122"/>
        <end position="147"/>
    </location>
</feature>
<keyword evidence="4" id="KW-1185">Reference proteome</keyword>